<evidence type="ECO:0000313" key="1">
    <source>
        <dbReference type="EMBL" id="GFC73345.1"/>
    </source>
</evidence>
<reference evidence="1" key="1">
    <citation type="journal article" date="2019" name="Sci. Rep.">
        <title>Draft genome of Tanacetum cinerariifolium, the natural source of mosquito coil.</title>
        <authorList>
            <person name="Yamashiro T."/>
            <person name="Shiraishi A."/>
            <person name="Satake H."/>
            <person name="Nakayama K."/>
        </authorList>
    </citation>
    <scope>NUCLEOTIDE SEQUENCE</scope>
</reference>
<organism evidence="1">
    <name type="scientific">Tanacetum cinerariifolium</name>
    <name type="common">Dalmatian daisy</name>
    <name type="synonym">Chrysanthemum cinerariifolium</name>
    <dbReference type="NCBI Taxonomy" id="118510"/>
    <lineage>
        <taxon>Eukaryota</taxon>
        <taxon>Viridiplantae</taxon>
        <taxon>Streptophyta</taxon>
        <taxon>Embryophyta</taxon>
        <taxon>Tracheophyta</taxon>
        <taxon>Spermatophyta</taxon>
        <taxon>Magnoliopsida</taxon>
        <taxon>eudicotyledons</taxon>
        <taxon>Gunneridae</taxon>
        <taxon>Pentapetalae</taxon>
        <taxon>asterids</taxon>
        <taxon>campanulids</taxon>
        <taxon>Asterales</taxon>
        <taxon>Asteraceae</taxon>
        <taxon>Asteroideae</taxon>
        <taxon>Anthemideae</taxon>
        <taxon>Anthemidinae</taxon>
        <taxon>Tanacetum</taxon>
    </lineage>
</organism>
<gene>
    <name evidence="1" type="ORF">Tci_845315</name>
</gene>
<feature type="non-terminal residue" evidence="1">
    <location>
        <position position="1"/>
    </location>
</feature>
<accession>A0A699QMU5</accession>
<proteinExistence type="predicted"/>
<sequence>AIGLKKSNNGHWKLAGTNWSRFSNRSRYGDTATLHFIWEGVDTFYVTRYDEHGSKIGGYNDMMTQQRRLRILVTLGNDPGESPEKLKCCFDFTNDKRVVLTNMLGNDLRVLVFGDDGYEINHENLPRTKVILDHTVKKKTQKDPRIRHVCNWKGRYVVHEDEKAVFY</sequence>
<dbReference type="EMBL" id="BKCJ011042121">
    <property type="protein sequence ID" value="GFC73345.1"/>
    <property type="molecule type" value="Genomic_DNA"/>
</dbReference>
<comment type="caution">
    <text evidence="1">The sequence shown here is derived from an EMBL/GenBank/DDBJ whole genome shotgun (WGS) entry which is preliminary data.</text>
</comment>
<dbReference type="AlphaFoldDB" id="A0A699QMU5"/>
<name>A0A699QMU5_TANCI</name>
<protein>
    <submittedName>
        <fullName evidence="1">Uncharacterized protein</fullName>
    </submittedName>
</protein>